<evidence type="ECO:0000313" key="1">
    <source>
        <dbReference type="EMBL" id="MDI2028165.1"/>
    </source>
</evidence>
<dbReference type="EMBL" id="JASAOF010000002">
    <property type="protein sequence ID" value="MDI2028165.1"/>
    <property type="molecule type" value="Genomic_DNA"/>
</dbReference>
<dbReference type="RefSeq" id="WP_281454531.1">
    <property type="nucleotide sequence ID" value="NZ_JASAOF010000002.1"/>
</dbReference>
<organism evidence="1 2">
    <name type="scientific">Saccharopolyspora ipomoeae</name>
    <dbReference type="NCBI Taxonomy" id="3042027"/>
    <lineage>
        <taxon>Bacteria</taxon>
        <taxon>Bacillati</taxon>
        <taxon>Actinomycetota</taxon>
        <taxon>Actinomycetes</taxon>
        <taxon>Pseudonocardiales</taxon>
        <taxon>Pseudonocardiaceae</taxon>
        <taxon>Saccharopolyspora</taxon>
    </lineage>
</organism>
<name>A0ABT6PJJ1_9PSEU</name>
<keyword evidence="2" id="KW-1185">Reference proteome</keyword>
<sequence length="117" mass="13053">MREETRTRSAKDAVTFRNTPAGLRYTALESVQRGMICYHNGLYDRPVGYDWAAGAANPMTAALGAALHDLWVADLIDIDTRSNLFAPRGHRVVLTAKGRQALSWWPFPEPAKQAARR</sequence>
<evidence type="ECO:0000313" key="2">
    <source>
        <dbReference type="Proteomes" id="UP001237595"/>
    </source>
</evidence>
<protein>
    <submittedName>
        <fullName evidence="1">Uncharacterized protein</fullName>
    </submittedName>
</protein>
<reference evidence="1 2" key="1">
    <citation type="submission" date="2023-04" db="EMBL/GenBank/DDBJ databases">
        <title>Draft genome sequence of Saccharopolyspora sp. TS4A08 isolated from sweet potato rhizospheric soil.</title>
        <authorList>
            <person name="Suksaard P."/>
            <person name="Duangmal K."/>
        </authorList>
    </citation>
    <scope>NUCLEOTIDE SEQUENCE [LARGE SCALE GENOMIC DNA]</scope>
    <source>
        <strain evidence="1 2">TS4A08</strain>
    </source>
</reference>
<proteinExistence type="predicted"/>
<comment type="caution">
    <text evidence="1">The sequence shown here is derived from an EMBL/GenBank/DDBJ whole genome shotgun (WGS) entry which is preliminary data.</text>
</comment>
<dbReference type="Proteomes" id="UP001237595">
    <property type="component" value="Unassembled WGS sequence"/>
</dbReference>
<accession>A0ABT6PJJ1</accession>
<gene>
    <name evidence="1" type="ORF">QFW96_06070</name>
</gene>